<protein>
    <submittedName>
        <fullName evidence="1">Vancomycin b-type resistance protein vanw</fullName>
    </submittedName>
</protein>
<dbReference type="InterPro" id="IPR007391">
    <property type="entry name" value="Vancomycin_resist_VanW"/>
</dbReference>
<accession>A0A0W8E4J4</accession>
<name>A0A0W8E4J4_9ZZZZ</name>
<dbReference type="Pfam" id="PF04294">
    <property type="entry name" value="VanW"/>
    <property type="match status" value="1"/>
</dbReference>
<reference evidence="1" key="1">
    <citation type="journal article" date="2015" name="Proc. Natl. Acad. Sci. U.S.A.">
        <title>Networks of energetic and metabolic interactions define dynamics in microbial communities.</title>
        <authorList>
            <person name="Embree M."/>
            <person name="Liu J.K."/>
            <person name="Al-Bassam M.M."/>
            <person name="Zengler K."/>
        </authorList>
    </citation>
    <scope>NUCLEOTIDE SEQUENCE</scope>
</reference>
<dbReference type="EMBL" id="LNQE01001885">
    <property type="protein sequence ID" value="KUG03329.1"/>
    <property type="molecule type" value="Genomic_DNA"/>
</dbReference>
<dbReference type="PANTHER" id="PTHR35788">
    <property type="entry name" value="EXPORTED PROTEIN-RELATED"/>
    <property type="match status" value="1"/>
</dbReference>
<evidence type="ECO:0000313" key="1">
    <source>
        <dbReference type="EMBL" id="KUG03329.1"/>
    </source>
</evidence>
<proteinExistence type="predicted"/>
<organism evidence="1">
    <name type="scientific">hydrocarbon metagenome</name>
    <dbReference type="NCBI Taxonomy" id="938273"/>
    <lineage>
        <taxon>unclassified sequences</taxon>
        <taxon>metagenomes</taxon>
        <taxon>ecological metagenomes</taxon>
    </lineage>
</organism>
<dbReference type="AlphaFoldDB" id="A0A0W8E4J4"/>
<dbReference type="PANTHER" id="PTHR35788:SF1">
    <property type="entry name" value="EXPORTED PROTEIN"/>
    <property type="match status" value="1"/>
</dbReference>
<dbReference type="InterPro" id="IPR052913">
    <property type="entry name" value="Glycopeptide_resist_protein"/>
</dbReference>
<comment type="caution">
    <text evidence="1">The sequence shown here is derived from an EMBL/GenBank/DDBJ whole genome shotgun (WGS) entry which is preliminary data.</text>
</comment>
<gene>
    <name evidence="1" type="ORF">ASZ90_019267</name>
</gene>
<sequence>MLTAFLDNMDRYLFGVKPGVTIQGEDVGRLLPEEVRTCVEHLAIRYQKVPSEPGLDKKTGNIIPEVNGCIISLEDNVEQIMSAQEGEKLQLKVISVYPKHTRYDIEEAKNIIGTYETWASGSEGRRNNINLAANAINNTLIWPDEVFSFNNVVGPRSMARGYLPAPIIMMGHTELDPGGGVCQVSSTLFNAAERAGVEIIERHQHSKPVRYVPIGKDATVSYGNLDLRFKNTLKGPIIIKAGMSGSKIWVNILGREK</sequence>